<dbReference type="AlphaFoldDB" id="A0A2M9BGF1"/>
<dbReference type="Gene3D" id="3.30.9.10">
    <property type="entry name" value="D-Amino Acid Oxidase, subunit A, domain 2"/>
    <property type="match status" value="1"/>
</dbReference>
<evidence type="ECO:0000256" key="6">
    <source>
        <dbReference type="SAM" id="MobiDB-lite"/>
    </source>
</evidence>
<reference evidence="8 9" key="1">
    <citation type="submission" date="2017-11" db="EMBL/GenBank/DDBJ databases">
        <title>Genomic Encyclopedia of Archaeal and Bacterial Type Strains, Phase II (KMG-II): From Individual Species to Whole Genera.</title>
        <authorList>
            <person name="Goeker M."/>
        </authorList>
    </citation>
    <scope>NUCLEOTIDE SEQUENCE [LARGE SCALE GENOMIC DNA]</scope>
    <source>
        <strain evidence="8 9">DSM 27763</strain>
    </source>
</reference>
<feature type="region of interest" description="Disordered" evidence="6">
    <location>
        <begin position="383"/>
        <end position="414"/>
    </location>
</feature>
<gene>
    <name evidence="8" type="ORF">CLV56_1230</name>
</gene>
<name>A0A2M9BGF1_9ACTN</name>
<dbReference type="PANTHER" id="PTHR13847">
    <property type="entry name" value="SARCOSINE DEHYDROGENASE-RELATED"/>
    <property type="match status" value="1"/>
</dbReference>
<dbReference type="GO" id="GO:0050660">
    <property type="term" value="F:flavin adenine dinucleotide binding"/>
    <property type="evidence" value="ECO:0007669"/>
    <property type="project" value="InterPro"/>
</dbReference>
<proteinExistence type="predicted"/>
<evidence type="ECO:0000256" key="1">
    <source>
        <dbReference type="ARBA" id="ARBA00004948"/>
    </source>
</evidence>
<evidence type="ECO:0000259" key="7">
    <source>
        <dbReference type="Pfam" id="PF01266"/>
    </source>
</evidence>
<comment type="catalytic activity">
    <reaction evidence="4">
        <text>glycine + O2 + H2O = glyoxylate + H2O2 + NH4(+)</text>
        <dbReference type="Rhea" id="RHEA:11532"/>
        <dbReference type="ChEBI" id="CHEBI:15377"/>
        <dbReference type="ChEBI" id="CHEBI:15379"/>
        <dbReference type="ChEBI" id="CHEBI:16240"/>
        <dbReference type="ChEBI" id="CHEBI:28938"/>
        <dbReference type="ChEBI" id="CHEBI:36655"/>
        <dbReference type="ChEBI" id="CHEBI:57305"/>
        <dbReference type="EC" id="1.4.3.19"/>
    </reaction>
</comment>
<evidence type="ECO:0000256" key="4">
    <source>
        <dbReference type="ARBA" id="ARBA00049872"/>
    </source>
</evidence>
<feature type="compositionally biased region" description="Low complexity" evidence="6">
    <location>
        <begin position="17"/>
        <end position="30"/>
    </location>
</feature>
<sequence length="414" mass="43272">MPAKGVGVSPSVSPTQAGSRPRSPAGRSRTSVAVVGAGIVGLSCAWRLAEHGHDVTMFDPAPGQGASWAAAGMLAPGGEAWFGEEALLALGTSSLRRWPRFAADLGRTSGQDPELRRAGTLLAAATGDDASDVERSVALMRRHGIAVEPVGRRELRRREGALHPALHGAYAVPGDHSVDNRRLTAALREAVRARGVELVADHADVVTTDGTAEGVRTRSDGRTHRADVVVAAGGARLRETTGVPPALADAVRPVKGQILRVRGGAGLLKHTVRALVRGTGVYLVPRDDGEIVVGATTEEVGYDEDVTVEAVHDLLRVAVQVVPELRGCRFTDAVARLRPGTPDNLPLVGPADVHGLLVATGHYRSGVLLAPLTADAIVAHVEGRPDPMPEADPRRIARRTAASPTPSPATRGER</sequence>
<keyword evidence="9" id="KW-1185">Reference proteome</keyword>
<dbReference type="GO" id="GO:0009229">
    <property type="term" value="P:thiamine diphosphate biosynthetic process"/>
    <property type="evidence" value="ECO:0007669"/>
    <property type="project" value="UniProtKB-UniPathway"/>
</dbReference>
<dbReference type="SUPFAM" id="SSF51905">
    <property type="entry name" value="FAD/NAD(P)-binding domain"/>
    <property type="match status" value="1"/>
</dbReference>
<dbReference type="PANTHER" id="PTHR13847:SF289">
    <property type="entry name" value="GLYCINE OXIDASE"/>
    <property type="match status" value="1"/>
</dbReference>
<dbReference type="GO" id="GO:0005737">
    <property type="term" value="C:cytoplasm"/>
    <property type="evidence" value="ECO:0007669"/>
    <property type="project" value="TreeGrafter"/>
</dbReference>
<evidence type="ECO:0000313" key="9">
    <source>
        <dbReference type="Proteomes" id="UP000230842"/>
    </source>
</evidence>
<dbReference type="GO" id="GO:0009228">
    <property type="term" value="P:thiamine biosynthetic process"/>
    <property type="evidence" value="ECO:0007669"/>
    <property type="project" value="UniProtKB-KW"/>
</dbReference>
<keyword evidence="3" id="KW-0560">Oxidoreductase</keyword>
<dbReference type="SUPFAM" id="SSF54373">
    <property type="entry name" value="FAD-linked reductases, C-terminal domain"/>
    <property type="match status" value="1"/>
</dbReference>
<dbReference type="InterPro" id="IPR006076">
    <property type="entry name" value="FAD-dep_OxRdtase"/>
</dbReference>
<feature type="compositionally biased region" description="Basic and acidic residues" evidence="6">
    <location>
        <begin position="383"/>
        <end position="395"/>
    </location>
</feature>
<evidence type="ECO:0000313" key="8">
    <source>
        <dbReference type="EMBL" id="PJJ57011.1"/>
    </source>
</evidence>
<protein>
    <recommendedName>
        <fullName evidence="5">glycine oxidase</fullName>
        <ecNumber evidence="5">1.4.3.19</ecNumber>
    </recommendedName>
</protein>
<comment type="pathway">
    <text evidence="1">Cofactor biosynthesis; thiamine diphosphate biosynthesis.</text>
</comment>
<dbReference type="InterPro" id="IPR012727">
    <property type="entry name" value="Gly_oxidase_ThiO"/>
</dbReference>
<dbReference type="GO" id="GO:0043799">
    <property type="term" value="F:glycine oxidase activity"/>
    <property type="evidence" value="ECO:0007669"/>
    <property type="project" value="UniProtKB-EC"/>
</dbReference>
<dbReference type="Pfam" id="PF01266">
    <property type="entry name" value="DAO"/>
    <property type="match status" value="1"/>
</dbReference>
<organism evidence="8 9">
    <name type="scientific">Mumia flava</name>
    <dbReference type="NCBI Taxonomy" id="1348852"/>
    <lineage>
        <taxon>Bacteria</taxon>
        <taxon>Bacillati</taxon>
        <taxon>Actinomycetota</taxon>
        <taxon>Actinomycetes</taxon>
        <taxon>Propionibacteriales</taxon>
        <taxon>Nocardioidaceae</taxon>
        <taxon>Mumia</taxon>
    </lineage>
</organism>
<keyword evidence="2" id="KW-0784">Thiamine biosynthesis</keyword>
<dbReference type="Proteomes" id="UP000230842">
    <property type="component" value="Unassembled WGS sequence"/>
</dbReference>
<feature type="region of interest" description="Disordered" evidence="6">
    <location>
        <begin position="1"/>
        <end position="30"/>
    </location>
</feature>
<evidence type="ECO:0000256" key="5">
    <source>
        <dbReference type="ARBA" id="ARBA00050018"/>
    </source>
</evidence>
<dbReference type="EMBL" id="PGEZ01000001">
    <property type="protein sequence ID" value="PJJ57011.1"/>
    <property type="molecule type" value="Genomic_DNA"/>
</dbReference>
<dbReference type="EC" id="1.4.3.19" evidence="5"/>
<comment type="caution">
    <text evidence="8">The sequence shown here is derived from an EMBL/GenBank/DDBJ whole genome shotgun (WGS) entry which is preliminary data.</text>
</comment>
<dbReference type="NCBIfam" id="TIGR02352">
    <property type="entry name" value="thiamin_ThiO"/>
    <property type="match status" value="1"/>
</dbReference>
<accession>A0A2M9BGF1</accession>
<evidence type="ECO:0000256" key="2">
    <source>
        <dbReference type="ARBA" id="ARBA00022977"/>
    </source>
</evidence>
<dbReference type="Gene3D" id="3.50.50.60">
    <property type="entry name" value="FAD/NAD(P)-binding domain"/>
    <property type="match status" value="1"/>
</dbReference>
<dbReference type="UniPathway" id="UPA00060"/>
<feature type="domain" description="FAD dependent oxidoreductase" evidence="7">
    <location>
        <begin position="32"/>
        <end position="378"/>
    </location>
</feature>
<evidence type="ECO:0000256" key="3">
    <source>
        <dbReference type="ARBA" id="ARBA00023002"/>
    </source>
</evidence>
<dbReference type="InterPro" id="IPR036188">
    <property type="entry name" value="FAD/NAD-bd_sf"/>
</dbReference>